<organism evidence="5 6">
    <name type="scientific">Nocardia farcinica</name>
    <dbReference type="NCBI Taxonomy" id="37329"/>
    <lineage>
        <taxon>Bacteria</taxon>
        <taxon>Bacillati</taxon>
        <taxon>Actinomycetota</taxon>
        <taxon>Actinomycetes</taxon>
        <taxon>Mycobacteriales</taxon>
        <taxon>Nocardiaceae</taxon>
        <taxon>Nocardia</taxon>
    </lineage>
</organism>
<gene>
    <name evidence="5" type="primary">glgA_1</name>
    <name evidence="5" type="ORF">ERS450000_00096</name>
</gene>
<evidence type="ECO:0000259" key="4">
    <source>
        <dbReference type="Pfam" id="PF13439"/>
    </source>
</evidence>
<dbReference type="KEGG" id="nfr:ERS450000_00096"/>
<proteinExistence type="predicted"/>
<dbReference type="InterPro" id="IPR001296">
    <property type="entry name" value="Glyco_trans_1"/>
</dbReference>
<dbReference type="EMBL" id="LN868938">
    <property type="protein sequence ID" value="CRY73358.1"/>
    <property type="molecule type" value="Genomic_DNA"/>
</dbReference>
<dbReference type="Gene3D" id="3.40.50.2000">
    <property type="entry name" value="Glycogen Phosphorylase B"/>
    <property type="match status" value="2"/>
</dbReference>
<dbReference type="AlphaFoldDB" id="A0A0H5NCM3"/>
<dbReference type="CDD" id="cd03802">
    <property type="entry name" value="GT4_AviGT4-like"/>
    <property type="match status" value="1"/>
</dbReference>
<dbReference type="PANTHER" id="PTHR12526">
    <property type="entry name" value="GLYCOSYLTRANSFERASE"/>
    <property type="match status" value="1"/>
</dbReference>
<protein>
    <submittedName>
        <fullName evidence="5">Capsular glucan synthase</fullName>
        <ecNumber evidence="5">2.4.1.21</ecNumber>
    </submittedName>
</protein>
<feature type="domain" description="Glycosyl transferase family 1" evidence="3">
    <location>
        <begin position="201"/>
        <end position="335"/>
    </location>
</feature>
<evidence type="ECO:0000256" key="2">
    <source>
        <dbReference type="ARBA" id="ARBA00022679"/>
    </source>
</evidence>
<feature type="domain" description="Glycosyltransferase subfamily 4-like N-terminal" evidence="4">
    <location>
        <begin position="46"/>
        <end position="159"/>
    </location>
</feature>
<evidence type="ECO:0000313" key="5">
    <source>
        <dbReference type="EMBL" id="CRY73358.1"/>
    </source>
</evidence>
<keyword evidence="1 5" id="KW-0328">Glycosyltransferase</keyword>
<reference evidence="6" key="1">
    <citation type="submission" date="2015-03" db="EMBL/GenBank/DDBJ databases">
        <authorList>
            <consortium name="Pathogen Informatics"/>
        </authorList>
    </citation>
    <scope>NUCLEOTIDE SEQUENCE [LARGE SCALE GENOMIC DNA]</scope>
    <source>
        <strain evidence="6">NCTC11134</strain>
    </source>
</reference>
<sequence>MGVRSGSSSGSLPHDGGDVVGLLRPRGGLHIVLVAPPYFQVPPTGYGGVEEVVAQLADALVARGHRVTLIGVGEPGTAADFVAVATHGAAEQLGEAFPEVVHALRVRQAIEELAATGPIDVVHDHTFAGVLNAPTYRRLGIPTVLTVHGAVDGEFGEYYRRIGASAGLVAISDRQRALAPGLNWVGRVHNAVVPQRWPLRTEKEPYALFLGRYSPCKGADLALRAAHEAGVPLILAAKCIEPIEKEFFEDCVRPLLGDRDVVFGEADSTQKRQLLAGARCLLFPIRWEEPFGMVMIEAMACGTPVVALRGGAVAEVVEHGVTGWVCETPAELPDAVRRSAALDPRKCRARVERLFSVDRLAAGYEAVYRETVATAPLPASAPALVGSAVR</sequence>
<dbReference type="Pfam" id="PF00534">
    <property type="entry name" value="Glycos_transf_1"/>
    <property type="match status" value="1"/>
</dbReference>
<dbReference type="SUPFAM" id="SSF53756">
    <property type="entry name" value="UDP-Glycosyltransferase/glycogen phosphorylase"/>
    <property type="match status" value="1"/>
</dbReference>
<evidence type="ECO:0000259" key="3">
    <source>
        <dbReference type="Pfam" id="PF00534"/>
    </source>
</evidence>
<keyword evidence="2 5" id="KW-0808">Transferase</keyword>
<dbReference type="InterPro" id="IPR028098">
    <property type="entry name" value="Glyco_trans_4-like_N"/>
</dbReference>
<dbReference type="GO" id="GO:0009011">
    <property type="term" value="F:alpha-1,4-glucan glucosyltransferase (ADP-glucose donor) activity"/>
    <property type="evidence" value="ECO:0007669"/>
    <property type="project" value="UniProtKB-EC"/>
</dbReference>
<accession>A0A0H5NCM3</accession>
<evidence type="ECO:0000256" key="1">
    <source>
        <dbReference type="ARBA" id="ARBA00022676"/>
    </source>
</evidence>
<dbReference type="Proteomes" id="UP000057820">
    <property type="component" value="Chromosome 1"/>
</dbReference>
<dbReference type="Pfam" id="PF13439">
    <property type="entry name" value="Glyco_transf_4"/>
    <property type="match status" value="1"/>
</dbReference>
<dbReference type="PANTHER" id="PTHR12526:SF595">
    <property type="entry name" value="BLL5217 PROTEIN"/>
    <property type="match status" value="1"/>
</dbReference>
<evidence type="ECO:0000313" key="6">
    <source>
        <dbReference type="Proteomes" id="UP000057820"/>
    </source>
</evidence>
<dbReference type="EC" id="2.4.1.21" evidence="5"/>
<name>A0A0H5NCM3_NOCFR</name>